<feature type="signal peptide" evidence="2">
    <location>
        <begin position="1"/>
        <end position="28"/>
    </location>
</feature>
<evidence type="ECO:0000313" key="3">
    <source>
        <dbReference type="EMBL" id="KDS51319.1"/>
    </source>
</evidence>
<comment type="caution">
    <text evidence="3">The sequence shown here is derived from an EMBL/GenBank/DDBJ whole genome shotgun (WGS) entry which is preliminary data.</text>
</comment>
<name>A0A078S110_BACUN</name>
<feature type="region of interest" description="Disordered" evidence="1">
    <location>
        <begin position="416"/>
        <end position="438"/>
    </location>
</feature>
<keyword evidence="3" id="KW-0645">Protease</keyword>
<keyword evidence="2" id="KW-0732">Signal</keyword>
<sequence length="438" mass="46957">MTKIMKKKSLFLGGALMFAMTFSTTVLTSCHDDDKKYEEVEDPLRSQTAYYIAGTITDANGPLSGATVKSGEYSATTDAKGVYSLTVNKTGIYTLTVTAEGHDDYEATAEFTDGTANHSLMVVNVKMSTTIEFGEMQEADGSTIEAPKIENPEKENAATINIPTGGTEENTKIAAVVFEEAREANPATSTQPEASKASVNNVAIKTEPADAVAKEDIIIAIPNPSTDANLGYFDPENMEVESSEAPATRAAAKTVGFNNNNYIITIPQGEKIAGKYSPRVKFTKQAAASVADGYNEVNGKAEVIKIENRDYDALENIILTLKIKNGWDYTVSPAEALKAAGASDALATYINNYIETEEGGTNGSYEIEQKLTASVSGNHVLLYGSKRMVRVKTYTFKVVVGNQSKDVKVELKSYTGHQEEYSNNPVSQHSGGTTGGQG</sequence>
<dbReference type="PATRIC" id="fig|1339349.3.peg.1882"/>
<dbReference type="InterPro" id="IPR008969">
    <property type="entry name" value="CarboxyPept-like_regulatory"/>
</dbReference>
<dbReference type="Proteomes" id="UP000028013">
    <property type="component" value="Unassembled WGS sequence"/>
</dbReference>
<proteinExistence type="predicted"/>
<organism evidence="3 4">
    <name type="scientific">Bacteroides uniformis str. 3978 T3 ii</name>
    <dbReference type="NCBI Taxonomy" id="1339349"/>
    <lineage>
        <taxon>Bacteria</taxon>
        <taxon>Pseudomonadati</taxon>
        <taxon>Bacteroidota</taxon>
        <taxon>Bacteroidia</taxon>
        <taxon>Bacteroidales</taxon>
        <taxon>Bacteroidaceae</taxon>
        <taxon>Bacteroides</taxon>
    </lineage>
</organism>
<dbReference type="GO" id="GO:0004180">
    <property type="term" value="F:carboxypeptidase activity"/>
    <property type="evidence" value="ECO:0007669"/>
    <property type="project" value="UniProtKB-KW"/>
</dbReference>
<dbReference type="PROSITE" id="PS51257">
    <property type="entry name" value="PROKAR_LIPOPROTEIN"/>
    <property type="match status" value="1"/>
</dbReference>
<reference evidence="3 4" key="1">
    <citation type="submission" date="2014-04" db="EMBL/GenBank/DDBJ databases">
        <authorList>
            <person name="Sears C."/>
            <person name="Carroll K."/>
            <person name="Sack B.R."/>
            <person name="Qadri F."/>
            <person name="Myers L.L."/>
            <person name="Chung G.-T."/>
            <person name="Escheverria P."/>
            <person name="Fraser C.M."/>
            <person name="Sadzewicz L."/>
            <person name="Shefchek K.A."/>
            <person name="Tallon L."/>
            <person name="Das S.P."/>
            <person name="Daugherty S."/>
            <person name="Mongodin E.F."/>
        </authorList>
    </citation>
    <scope>NUCLEOTIDE SEQUENCE [LARGE SCALE GENOMIC DNA]</scope>
    <source>
        <strain evidence="3 4">3978 T3 ii</strain>
    </source>
</reference>
<dbReference type="EMBL" id="JNHN01000170">
    <property type="protein sequence ID" value="KDS51319.1"/>
    <property type="molecule type" value="Genomic_DNA"/>
</dbReference>
<gene>
    <name evidence="3" type="ORF">M094_0631</name>
</gene>
<evidence type="ECO:0000313" key="4">
    <source>
        <dbReference type="Proteomes" id="UP000028013"/>
    </source>
</evidence>
<dbReference type="Gene3D" id="2.60.40.1120">
    <property type="entry name" value="Carboxypeptidase-like, regulatory domain"/>
    <property type="match status" value="1"/>
</dbReference>
<keyword evidence="3" id="KW-0121">Carboxypeptidase</keyword>
<keyword evidence="3" id="KW-0378">Hydrolase</keyword>
<dbReference type="AlphaFoldDB" id="A0A078S110"/>
<feature type="chain" id="PRO_5001744709" evidence="2">
    <location>
        <begin position="29"/>
        <end position="438"/>
    </location>
</feature>
<dbReference type="Pfam" id="PF13620">
    <property type="entry name" value="CarboxypepD_reg"/>
    <property type="match status" value="1"/>
</dbReference>
<dbReference type="SUPFAM" id="SSF49464">
    <property type="entry name" value="Carboxypeptidase regulatory domain-like"/>
    <property type="match status" value="1"/>
</dbReference>
<evidence type="ECO:0000256" key="1">
    <source>
        <dbReference type="SAM" id="MobiDB-lite"/>
    </source>
</evidence>
<protein>
    <submittedName>
        <fullName evidence="3">Carboxypeptidase regulatory-like domain protein</fullName>
    </submittedName>
</protein>
<accession>A0A078S110</accession>
<evidence type="ECO:0000256" key="2">
    <source>
        <dbReference type="SAM" id="SignalP"/>
    </source>
</evidence>